<dbReference type="Proteomes" id="UP000484885">
    <property type="component" value="Unassembled WGS sequence"/>
</dbReference>
<feature type="domain" description="Glycosyltransferase 61 catalytic" evidence="4">
    <location>
        <begin position="155"/>
        <end position="247"/>
    </location>
</feature>
<keyword evidence="1" id="KW-0328">Glycosyltransferase</keyword>
<dbReference type="AlphaFoldDB" id="A0A845V8Q9"/>
<dbReference type="Pfam" id="PF04577">
    <property type="entry name" value="Glyco_transf_61"/>
    <property type="match status" value="1"/>
</dbReference>
<evidence type="ECO:0000256" key="1">
    <source>
        <dbReference type="ARBA" id="ARBA00022676"/>
    </source>
</evidence>
<dbReference type="GO" id="GO:0016757">
    <property type="term" value="F:glycosyltransferase activity"/>
    <property type="evidence" value="ECO:0007669"/>
    <property type="project" value="UniProtKB-KW"/>
</dbReference>
<evidence type="ECO:0000256" key="3">
    <source>
        <dbReference type="ARBA" id="ARBA00023180"/>
    </source>
</evidence>
<organism evidence="5 6">
    <name type="scientific">Wenzhouxiangella limi</name>
    <dbReference type="NCBI Taxonomy" id="2707351"/>
    <lineage>
        <taxon>Bacteria</taxon>
        <taxon>Pseudomonadati</taxon>
        <taxon>Pseudomonadota</taxon>
        <taxon>Gammaproteobacteria</taxon>
        <taxon>Chromatiales</taxon>
        <taxon>Wenzhouxiangellaceae</taxon>
        <taxon>Wenzhouxiangella</taxon>
    </lineage>
</organism>
<dbReference type="InterPro" id="IPR007657">
    <property type="entry name" value="Glycosyltransferase_61"/>
</dbReference>
<sequence length="311" mass="35660">MEIHYSPHVRVRQAIRWMPDRCYPRVVCYDDVMIDGRVDWHPSEPQARPYDEEFSTDRPLAICANRWRGRNHYHLIFQEVSSLFLLARVALPETLFLTTDPALDRRVGEVFQLACNCANIAEKNVLTVRERVRYRAPQILLIDPQSEDILLPYCLARYQRMTELASQAAVPAADKLYISRQDATARRVLNEAAVMHYLEQAGFTCIIPGNFSIEQQIKLFNRASVIVGPHGAGLTNLLFCKSGTRVIELFQEDFINPAFYKISREVGAHYLGLVNPAQNTSAQPCETIDVSDKSYHRSEWNVDLDMLQAFL</sequence>
<keyword evidence="6" id="KW-1185">Reference proteome</keyword>
<accession>A0A845V8Q9</accession>
<dbReference type="EMBL" id="JAAGSC010000042">
    <property type="protein sequence ID" value="NDY96315.1"/>
    <property type="molecule type" value="Genomic_DNA"/>
</dbReference>
<evidence type="ECO:0000259" key="4">
    <source>
        <dbReference type="Pfam" id="PF04577"/>
    </source>
</evidence>
<dbReference type="PANTHER" id="PTHR20961">
    <property type="entry name" value="GLYCOSYLTRANSFERASE"/>
    <property type="match status" value="1"/>
</dbReference>
<keyword evidence="2 5" id="KW-0808">Transferase</keyword>
<evidence type="ECO:0000313" key="5">
    <source>
        <dbReference type="EMBL" id="NDY96315.1"/>
    </source>
</evidence>
<gene>
    <name evidence="5" type="ORF">G3I74_11300</name>
</gene>
<dbReference type="RefSeq" id="WP_164211717.1">
    <property type="nucleotide sequence ID" value="NZ_JAAGSC010000042.1"/>
</dbReference>
<proteinExistence type="predicted"/>
<dbReference type="InterPro" id="IPR049625">
    <property type="entry name" value="Glyco_transf_61_cat"/>
</dbReference>
<keyword evidence="3" id="KW-0325">Glycoprotein</keyword>
<protein>
    <submittedName>
        <fullName evidence="5">Glycosyltransferase family 61 protein</fullName>
    </submittedName>
</protein>
<evidence type="ECO:0000256" key="2">
    <source>
        <dbReference type="ARBA" id="ARBA00022679"/>
    </source>
</evidence>
<reference evidence="5 6" key="1">
    <citation type="submission" date="2020-02" db="EMBL/GenBank/DDBJ databases">
        <authorList>
            <person name="Zhang X.-Y."/>
        </authorList>
    </citation>
    <scope>NUCLEOTIDE SEQUENCE [LARGE SCALE GENOMIC DNA]</scope>
    <source>
        <strain evidence="5 6">C33</strain>
    </source>
</reference>
<name>A0A845V8Q9_9GAMM</name>
<comment type="caution">
    <text evidence="5">The sequence shown here is derived from an EMBL/GenBank/DDBJ whole genome shotgun (WGS) entry which is preliminary data.</text>
</comment>
<evidence type="ECO:0000313" key="6">
    <source>
        <dbReference type="Proteomes" id="UP000484885"/>
    </source>
</evidence>